<dbReference type="Pfam" id="PF00632">
    <property type="entry name" value="HECT"/>
    <property type="match status" value="1"/>
</dbReference>
<evidence type="ECO:0000256" key="3">
    <source>
        <dbReference type="ARBA" id="ARBA00012485"/>
    </source>
</evidence>
<comment type="pathway">
    <text evidence="2">Protein modification; protein ubiquitination.</text>
</comment>
<sequence>MSKPTPSTRPGAYTVQKTGQRPAQDVTVVVPHQVRPGQDFFVQLGERRVRVKCPMNSGPGQSLRLTMPAEPMFQTSYLQMAPLTAAEGPGGGGAVARQNSQSDSDKPQAYLVTIPPNVYPGNQFMVDINGQRFQLTCPPNVGPNMKVKIVPPMPASEKQRTDVSKPYTCGWDDNRALGDPAAESKTQMFEVVVPPGVSPNQSFALKANGQRVLVTCPPNVRSGQKIRFQIPVTQTMVKHIKLDYDTPAEDGSATSSVSSAMRQSQQPKTGWSRTIRVADLKFQWVRTADETSGVAATALDTQAMNKFDFQKSAYCRQLTYMEGNDPRLRTGSLQWISAKDAVVDSRVAHKGQILAHYADFAEIQRASSLEAKLNWFEGKLCQPLLLPYEEGHIKIVVRRQFLLPDSVASIMSLSRVECRKKWRLEFMGEKGMDVGGLTREWFLLLTEQLFDPAFGLWKHPHSEAQGTVSIHPNSAVTCPEDHLVYFRVLGRILGRALLDRQLIHKGGHMARFLYKHLLGFPITFDDLQDLDYEYYTSLRKLVGMGDQIEYACLDFTVTEDLLGAKTSLDLVPGGADKEVTAENVGEYLEACLRYRMMDRIQPQLTELLLGFFDVVPEPALTIFDCNELELVLCGLPTIDMADWQKFTAYEGVFRNEGPSHPVVKWFWEVVTQDFDAELQARLLQFVTGTSGVPAAGFSVLQGNDGNVRLFTLHGTDPTKKDSTHDYPKSHTCFNRLDLPSYKTKKELREKLKVSVTVAAVGFDME</sequence>
<evidence type="ECO:0000259" key="8">
    <source>
        <dbReference type="PROSITE" id="PS50237"/>
    </source>
</evidence>
<dbReference type="InterPro" id="IPR035983">
    <property type="entry name" value="Hect_E3_ubiquitin_ligase"/>
</dbReference>
<gene>
    <name evidence="9" type="ORF">SEMRO_298_G111090.1</name>
</gene>
<name>A0A9N8DR83_9STRA</name>
<organism evidence="9 10">
    <name type="scientific">Seminavis robusta</name>
    <dbReference type="NCBI Taxonomy" id="568900"/>
    <lineage>
        <taxon>Eukaryota</taxon>
        <taxon>Sar</taxon>
        <taxon>Stramenopiles</taxon>
        <taxon>Ochrophyta</taxon>
        <taxon>Bacillariophyta</taxon>
        <taxon>Bacillariophyceae</taxon>
        <taxon>Bacillariophycidae</taxon>
        <taxon>Naviculales</taxon>
        <taxon>Naviculaceae</taxon>
        <taxon>Seminavis</taxon>
    </lineage>
</organism>
<dbReference type="GO" id="GO:0061630">
    <property type="term" value="F:ubiquitin protein ligase activity"/>
    <property type="evidence" value="ECO:0007669"/>
    <property type="project" value="UniProtKB-EC"/>
</dbReference>
<dbReference type="SUPFAM" id="SSF56204">
    <property type="entry name" value="Hect, E3 ligase catalytic domain"/>
    <property type="match status" value="1"/>
</dbReference>
<evidence type="ECO:0000313" key="10">
    <source>
        <dbReference type="Proteomes" id="UP001153069"/>
    </source>
</evidence>
<accession>A0A9N8DR83</accession>
<dbReference type="PROSITE" id="PS50237">
    <property type="entry name" value="HECT"/>
    <property type="match status" value="1"/>
</dbReference>
<dbReference type="SMART" id="SM00119">
    <property type="entry name" value="HECTc"/>
    <property type="match status" value="1"/>
</dbReference>
<feature type="domain" description="HECT" evidence="8">
    <location>
        <begin position="414"/>
        <end position="765"/>
    </location>
</feature>
<dbReference type="PANTHER" id="PTHR11254">
    <property type="entry name" value="HECT DOMAIN UBIQUITIN-PROTEIN LIGASE"/>
    <property type="match status" value="1"/>
</dbReference>
<evidence type="ECO:0000256" key="1">
    <source>
        <dbReference type="ARBA" id="ARBA00000885"/>
    </source>
</evidence>
<dbReference type="FunFam" id="3.30.2410.10:FF:000009">
    <property type="entry name" value="Probable E3 ubiquitin-protein ligase HECTD2"/>
    <property type="match status" value="1"/>
</dbReference>
<feature type="region of interest" description="Disordered" evidence="7">
    <location>
        <begin position="248"/>
        <end position="270"/>
    </location>
</feature>
<comment type="catalytic activity">
    <reaction evidence="1">
        <text>S-ubiquitinyl-[E2 ubiquitin-conjugating enzyme]-L-cysteine + [acceptor protein]-L-lysine = [E2 ubiquitin-conjugating enzyme]-L-cysteine + N(6)-ubiquitinyl-[acceptor protein]-L-lysine.</text>
        <dbReference type="EC" id="2.3.2.26"/>
    </reaction>
</comment>
<dbReference type="GO" id="GO:0006511">
    <property type="term" value="P:ubiquitin-dependent protein catabolic process"/>
    <property type="evidence" value="ECO:0007669"/>
    <property type="project" value="TreeGrafter"/>
</dbReference>
<dbReference type="Gene3D" id="3.30.2410.10">
    <property type="entry name" value="Hect, E3 ligase catalytic domain"/>
    <property type="match status" value="1"/>
</dbReference>
<evidence type="ECO:0000256" key="7">
    <source>
        <dbReference type="SAM" id="MobiDB-lite"/>
    </source>
</evidence>
<keyword evidence="10" id="KW-1185">Reference proteome</keyword>
<dbReference type="EMBL" id="CAICTM010000297">
    <property type="protein sequence ID" value="CAB9507232.1"/>
    <property type="molecule type" value="Genomic_DNA"/>
</dbReference>
<dbReference type="PANTHER" id="PTHR11254:SF440">
    <property type="entry name" value="E3 UBIQUITIN-PROTEIN LIGASE NEDD-4"/>
    <property type="match status" value="1"/>
</dbReference>
<keyword evidence="5 6" id="KW-0833">Ubl conjugation pathway</keyword>
<dbReference type="EC" id="2.3.2.26" evidence="3"/>
<dbReference type="AlphaFoldDB" id="A0A9N8DR83"/>
<dbReference type="Proteomes" id="UP001153069">
    <property type="component" value="Unassembled WGS sequence"/>
</dbReference>
<feature type="region of interest" description="Disordered" evidence="7">
    <location>
        <begin position="85"/>
        <end position="106"/>
    </location>
</feature>
<evidence type="ECO:0000256" key="6">
    <source>
        <dbReference type="PROSITE-ProRule" id="PRU00104"/>
    </source>
</evidence>
<dbReference type="Gene3D" id="3.90.1750.10">
    <property type="entry name" value="Hect, E3 ligase catalytic domains"/>
    <property type="match status" value="1"/>
</dbReference>
<protein>
    <recommendedName>
        <fullName evidence="3">HECT-type E3 ubiquitin transferase</fullName>
        <ecNumber evidence="3">2.3.2.26</ecNumber>
    </recommendedName>
</protein>
<feature type="active site" description="Glycyl thioester intermediate" evidence="6">
    <location>
        <position position="732"/>
    </location>
</feature>
<feature type="region of interest" description="Disordered" evidence="7">
    <location>
        <begin position="1"/>
        <end position="23"/>
    </location>
</feature>
<evidence type="ECO:0000256" key="4">
    <source>
        <dbReference type="ARBA" id="ARBA00022679"/>
    </source>
</evidence>
<dbReference type="GO" id="GO:0005737">
    <property type="term" value="C:cytoplasm"/>
    <property type="evidence" value="ECO:0007669"/>
    <property type="project" value="TreeGrafter"/>
</dbReference>
<dbReference type="OrthoDB" id="36608at2759"/>
<dbReference type="InterPro" id="IPR000569">
    <property type="entry name" value="HECT_dom"/>
</dbReference>
<evidence type="ECO:0000256" key="5">
    <source>
        <dbReference type="ARBA" id="ARBA00022786"/>
    </source>
</evidence>
<dbReference type="CDD" id="cd00078">
    <property type="entry name" value="HECTc"/>
    <property type="match status" value="1"/>
</dbReference>
<reference evidence="9" key="1">
    <citation type="submission" date="2020-06" db="EMBL/GenBank/DDBJ databases">
        <authorList>
            <consortium name="Plant Systems Biology data submission"/>
        </authorList>
    </citation>
    <scope>NUCLEOTIDE SEQUENCE</scope>
    <source>
        <strain evidence="9">D6</strain>
    </source>
</reference>
<dbReference type="InterPro" id="IPR050409">
    <property type="entry name" value="E3_ubiq-protein_ligase"/>
</dbReference>
<feature type="compositionally biased region" description="Polar residues" evidence="7">
    <location>
        <begin position="252"/>
        <end position="270"/>
    </location>
</feature>
<dbReference type="GO" id="GO:0016567">
    <property type="term" value="P:protein ubiquitination"/>
    <property type="evidence" value="ECO:0007669"/>
    <property type="project" value="TreeGrafter"/>
</dbReference>
<keyword evidence="4" id="KW-0808">Transferase</keyword>
<proteinExistence type="predicted"/>
<evidence type="ECO:0000256" key="2">
    <source>
        <dbReference type="ARBA" id="ARBA00004906"/>
    </source>
</evidence>
<evidence type="ECO:0000313" key="9">
    <source>
        <dbReference type="EMBL" id="CAB9507232.1"/>
    </source>
</evidence>
<dbReference type="Gene3D" id="3.30.2160.10">
    <property type="entry name" value="Hect, E3 ligase catalytic domain"/>
    <property type="match status" value="1"/>
</dbReference>
<comment type="caution">
    <text evidence="9">The sequence shown here is derived from an EMBL/GenBank/DDBJ whole genome shotgun (WGS) entry which is preliminary data.</text>
</comment>